<dbReference type="Pfam" id="PF17929">
    <property type="entry name" value="TetR_C_34"/>
    <property type="match status" value="1"/>
</dbReference>
<evidence type="ECO:0000313" key="4">
    <source>
        <dbReference type="EMBL" id="GAA3988439.1"/>
    </source>
</evidence>
<accession>A0ABP7QUT8</accession>
<dbReference type="PANTHER" id="PTHR30055">
    <property type="entry name" value="HTH-TYPE TRANSCRIPTIONAL REGULATOR RUTR"/>
    <property type="match status" value="1"/>
</dbReference>
<name>A0ABP7QUT8_9PSEU</name>
<dbReference type="InterPro" id="IPR001647">
    <property type="entry name" value="HTH_TetR"/>
</dbReference>
<evidence type="ECO:0000259" key="3">
    <source>
        <dbReference type="PROSITE" id="PS50977"/>
    </source>
</evidence>
<comment type="caution">
    <text evidence="4">The sequence shown here is derived from an EMBL/GenBank/DDBJ whole genome shotgun (WGS) entry which is preliminary data.</text>
</comment>
<dbReference type="Pfam" id="PF00440">
    <property type="entry name" value="TetR_N"/>
    <property type="match status" value="1"/>
</dbReference>
<sequence>MTDFQRARRPEQVRQRREAILDTAGEMLAERPLAEISLRELSDRVGLAKSNVLRYFDSREAVFLELLDRRWTAWLDELEPVLTKQVPSDPEAVATAVALSLSGHAQLCELISSMAGVLERNITVEYARVFKGNSSRNADRLAAMVRGHFPGIGEHGAGHFAGSVFVIVAGLWPYARPTEAVAQVMAEMGSPTSPELFVIGLREGLCNQLVGLIARSGGR</sequence>
<evidence type="ECO:0000256" key="1">
    <source>
        <dbReference type="ARBA" id="ARBA00023125"/>
    </source>
</evidence>
<dbReference type="Gene3D" id="1.10.357.10">
    <property type="entry name" value="Tetracycline Repressor, domain 2"/>
    <property type="match status" value="1"/>
</dbReference>
<dbReference type="RefSeq" id="WP_344870670.1">
    <property type="nucleotide sequence ID" value="NZ_BAABAL010000003.1"/>
</dbReference>
<dbReference type="SUPFAM" id="SSF46689">
    <property type="entry name" value="Homeodomain-like"/>
    <property type="match status" value="1"/>
</dbReference>
<evidence type="ECO:0000313" key="5">
    <source>
        <dbReference type="Proteomes" id="UP001501747"/>
    </source>
</evidence>
<organism evidence="4 5">
    <name type="scientific">Allokutzneria multivorans</name>
    <dbReference type="NCBI Taxonomy" id="1142134"/>
    <lineage>
        <taxon>Bacteria</taxon>
        <taxon>Bacillati</taxon>
        <taxon>Actinomycetota</taxon>
        <taxon>Actinomycetes</taxon>
        <taxon>Pseudonocardiales</taxon>
        <taxon>Pseudonocardiaceae</taxon>
        <taxon>Allokutzneria</taxon>
    </lineage>
</organism>
<reference evidence="5" key="1">
    <citation type="journal article" date="2019" name="Int. J. Syst. Evol. Microbiol.">
        <title>The Global Catalogue of Microorganisms (GCM) 10K type strain sequencing project: providing services to taxonomists for standard genome sequencing and annotation.</title>
        <authorList>
            <consortium name="The Broad Institute Genomics Platform"/>
            <consortium name="The Broad Institute Genome Sequencing Center for Infectious Disease"/>
            <person name="Wu L."/>
            <person name="Ma J."/>
        </authorList>
    </citation>
    <scope>NUCLEOTIDE SEQUENCE [LARGE SCALE GENOMIC DNA]</scope>
    <source>
        <strain evidence="5">JCM 17342</strain>
    </source>
</reference>
<proteinExistence type="predicted"/>
<dbReference type="PANTHER" id="PTHR30055:SF226">
    <property type="entry name" value="HTH-TYPE TRANSCRIPTIONAL REGULATOR PKSA"/>
    <property type="match status" value="1"/>
</dbReference>
<dbReference type="InterPro" id="IPR050109">
    <property type="entry name" value="HTH-type_TetR-like_transc_reg"/>
</dbReference>
<feature type="domain" description="HTH tetR-type" evidence="3">
    <location>
        <begin position="14"/>
        <end position="74"/>
    </location>
</feature>
<dbReference type="Proteomes" id="UP001501747">
    <property type="component" value="Unassembled WGS sequence"/>
</dbReference>
<gene>
    <name evidence="4" type="ORF">GCM10022247_03610</name>
</gene>
<dbReference type="PROSITE" id="PS50977">
    <property type="entry name" value="HTH_TETR_2"/>
    <property type="match status" value="1"/>
</dbReference>
<feature type="DNA-binding region" description="H-T-H motif" evidence="2">
    <location>
        <begin position="37"/>
        <end position="56"/>
    </location>
</feature>
<keyword evidence="1 2" id="KW-0238">DNA-binding</keyword>
<evidence type="ECO:0000256" key="2">
    <source>
        <dbReference type="PROSITE-ProRule" id="PRU00335"/>
    </source>
</evidence>
<protein>
    <submittedName>
        <fullName evidence="4">TetR family transcriptional regulator</fullName>
    </submittedName>
</protein>
<dbReference type="EMBL" id="BAABAL010000003">
    <property type="protein sequence ID" value="GAA3988439.1"/>
    <property type="molecule type" value="Genomic_DNA"/>
</dbReference>
<keyword evidence="5" id="KW-1185">Reference proteome</keyword>
<dbReference type="InterPro" id="IPR041483">
    <property type="entry name" value="TetR_C_34"/>
</dbReference>
<dbReference type="InterPro" id="IPR009057">
    <property type="entry name" value="Homeodomain-like_sf"/>
</dbReference>